<comment type="subcellular location">
    <subcellularLocation>
        <location evidence="1">Mitochondrion</location>
    </subcellularLocation>
</comment>
<keyword evidence="5" id="KW-0496">Mitochondrion</keyword>
<comment type="similarity">
    <text evidence="2">Belongs to the mitochondrion-specific ribosomal protein mS31 family.</text>
</comment>
<dbReference type="GO" id="GO:0003735">
    <property type="term" value="F:structural constituent of ribosome"/>
    <property type="evidence" value="ECO:0007669"/>
    <property type="project" value="InterPro"/>
</dbReference>
<dbReference type="Ensembl" id="ENSCHIT00010035448.1">
    <property type="protein sequence ID" value="ENSCHIP00010025114.1"/>
    <property type="gene ID" value="ENSCHIG00010018697.1"/>
</dbReference>
<evidence type="ECO:0000256" key="2">
    <source>
        <dbReference type="ARBA" id="ARBA00011057"/>
    </source>
</evidence>
<dbReference type="Pfam" id="PF15433">
    <property type="entry name" value="MRP-S31"/>
    <property type="match status" value="1"/>
</dbReference>
<keyword evidence="3" id="KW-0809">Transit peptide</keyword>
<evidence type="ECO:0000256" key="7">
    <source>
        <dbReference type="ARBA" id="ARBA00035133"/>
    </source>
</evidence>
<keyword evidence="6" id="KW-0687">Ribonucleoprotein</keyword>
<accession>A0A8C2XV25</accession>
<proteinExistence type="inferred from homology"/>
<reference evidence="9" key="2">
    <citation type="submission" date="2025-08" db="UniProtKB">
        <authorList>
            <consortium name="Ensembl"/>
        </authorList>
    </citation>
    <scope>IDENTIFICATION</scope>
</reference>
<dbReference type="PANTHER" id="PTHR13231:SF3">
    <property type="entry name" value="SMALL RIBOSOMAL SUBUNIT PROTEIN MS31"/>
    <property type="match status" value="1"/>
</dbReference>
<evidence type="ECO:0000256" key="5">
    <source>
        <dbReference type="ARBA" id="ARBA00023128"/>
    </source>
</evidence>
<evidence type="ECO:0000256" key="4">
    <source>
        <dbReference type="ARBA" id="ARBA00022980"/>
    </source>
</evidence>
<reference evidence="9" key="1">
    <citation type="submission" date="2019-03" db="EMBL/GenBank/DDBJ databases">
        <title>Genome sequencing and reference-guided assembly of Black Bengal Goat (Capra hircus).</title>
        <authorList>
            <person name="Siddiki A.Z."/>
            <person name="Baten A."/>
            <person name="Billah M."/>
            <person name="Alam M.A.U."/>
            <person name="Shawrob K.S.M."/>
            <person name="Saha S."/>
            <person name="Chowdhury M."/>
            <person name="Rahman A.H."/>
            <person name="Stear M."/>
            <person name="Miah G."/>
            <person name="Das G.B."/>
            <person name="Hossain M.M."/>
            <person name="Kumkum M."/>
            <person name="Islam M.S."/>
            <person name="Mollah A.M."/>
            <person name="Ahsan A."/>
            <person name="Tusar F."/>
            <person name="Khan M.K.I."/>
        </authorList>
    </citation>
    <scope>NUCLEOTIDE SEQUENCE [LARGE SCALE GENOMIC DNA]</scope>
</reference>
<evidence type="ECO:0000256" key="6">
    <source>
        <dbReference type="ARBA" id="ARBA00023274"/>
    </source>
</evidence>
<evidence type="ECO:0000256" key="8">
    <source>
        <dbReference type="ARBA" id="ARBA00035363"/>
    </source>
</evidence>
<dbReference type="InterPro" id="IPR026299">
    <property type="entry name" value="MRP-S31"/>
</dbReference>
<dbReference type="AlphaFoldDB" id="A0A8C2XV25"/>
<dbReference type="GO" id="GO:0005763">
    <property type="term" value="C:mitochondrial small ribosomal subunit"/>
    <property type="evidence" value="ECO:0007669"/>
    <property type="project" value="InterPro"/>
</dbReference>
<keyword evidence="4" id="KW-0689">Ribosomal protein</keyword>
<organism evidence="9">
    <name type="scientific">Capra hircus</name>
    <name type="common">Goat</name>
    <dbReference type="NCBI Taxonomy" id="9925"/>
    <lineage>
        <taxon>Eukaryota</taxon>
        <taxon>Metazoa</taxon>
        <taxon>Chordata</taxon>
        <taxon>Craniata</taxon>
        <taxon>Vertebrata</taxon>
        <taxon>Euteleostomi</taxon>
        <taxon>Mammalia</taxon>
        <taxon>Eutheria</taxon>
        <taxon>Laurasiatheria</taxon>
        <taxon>Artiodactyla</taxon>
        <taxon>Ruminantia</taxon>
        <taxon>Pecora</taxon>
        <taxon>Bovidae</taxon>
        <taxon>Caprinae</taxon>
        <taxon>Capra</taxon>
    </lineage>
</organism>
<protein>
    <recommendedName>
        <fullName evidence="7">Small ribosomal subunit protein mS31</fullName>
    </recommendedName>
    <alternativeName>
        <fullName evidence="8">28S ribosomal protein S31, mitochondrial</fullName>
    </alternativeName>
</protein>
<evidence type="ECO:0000313" key="9">
    <source>
        <dbReference type="Ensembl" id="ENSCHIP00010025114.1"/>
    </source>
</evidence>
<sequence>MFSRVSAVLPFRPLSQLPLCSAGPEASAAIVVPLASPHGTVRTKSNIQRYFGTNSVTCSKKDDKSVPACEISKETENQQIELSTVNVQTTKPPNRGQLKSLEAAIGRLQKSPEDAPRKSKSLSPELVAAAAAVADSLPFDKQTTKSELLRQLRQHEEDSKAQKDGEKPKISFSNIISDMKVARSSTARASTQPVHQIQFDEGADDFVDQEKMADLRKRYSGSAVLLGLLNYRFTLLPCVFLLLEAAPSLWDVEFAKQLAAVTEQPFQNGFEEMIQWTKEGKLWEFPINNEAGFDDDGSEFHEHIFLDKYLEGFPKQGPIRHFMELVTCGLSKNPYLSVKQKDILKESGIHFS</sequence>
<name>A0A8C2XV25_CAPHI</name>
<dbReference type="PANTHER" id="PTHR13231">
    <property type="entry name" value="MITOCHONDRIAL RIBOSOMAL PROTEIN S31"/>
    <property type="match status" value="1"/>
</dbReference>
<evidence type="ECO:0000256" key="1">
    <source>
        <dbReference type="ARBA" id="ARBA00004173"/>
    </source>
</evidence>
<evidence type="ECO:0000256" key="3">
    <source>
        <dbReference type="ARBA" id="ARBA00022946"/>
    </source>
</evidence>